<dbReference type="Proteomes" id="UP000037511">
    <property type="component" value="Unassembled WGS sequence"/>
</dbReference>
<dbReference type="RefSeq" id="WP_050447548.1">
    <property type="nucleotide sequence ID" value="NZ_LGVG01000016.1"/>
</dbReference>
<dbReference type="AlphaFoldDB" id="A0AAW3I3F3"/>
<gene>
    <name evidence="1" type="ORF">AFM18_14365</name>
</gene>
<evidence type="ECO:0000313" key="2">
    <source>
        <dbReference type="Proteomes" id="UP000037511"/>
    </source>
</evidence>
<sequence length="166" mass="17991">MASNESVDPGTSLLRVLIPLYHAGEVTGYSGQQAAESLPPTEALALAMMCLTKTYSSTGLSMKLHIEYHAFDRRESAIAAEVGILGLMRLGYLRPASKKDEKALLERNEESWGLGNVSFLITAKGAKRIAPLVATTTGEPVKDVVKRLQADSREYAKTRVLPQTAD</sequence>
<accession>A0AAW3I3F3</accession>
<dbReference type="EMBL" id="LGVG01000016">
    <property type="protein sequence ID" value="KNE27057.1"/>
    <property type="molecule type" value="Genomic_DNA"/>
</dbReference>
<organism evidence="1 2">
    <name type="scientific">Achromobacter spanius</name>
    <dbReference type="NCBI Taxonomy" id="217203"/>
    <lineage>
        <taxon>Bacteria</taxon>
        <taxon>Pseudomonadati</taxon>
        <taxon>Pseudomonadota</taxon>
        <taxon>Betaproteobacteria</taxon>
        <taxon>Burkholderiales</taxon>
        <taxon>Alcaligenaceae</taxon>
        <taxon>Achromobacter</taxon>
    </lineage>
</organism>
<comment type="caution">
    <text evidence="1">The sequence shown here is derived from an EMBL/GenBank/DDBJ whole genome shotgun (WGS) entry which is preliminary data.</text>
</comment>
<proteinExistence type="predicted"/>
<reference evidence="1 2" key="1">
    <citation type="submission" date="2015-07" db="EMBL/GenBank/DDBJ databases">
        <title>Draft genome of Achromobacter spanius.</title>
        <authorList>
            <person name="Wang X."/>
        </authorList>
    </citation>
    <scope>NUCLEOTIDE SEQUENCE [LARGE SCALE GENOMIC DNA]</scope>
    <source>
        <strain evidence="1 2">CGMCC9173</strain>
    </source>
</reference>
<protein>
    <submittedName>
        <fullName evidence="1">Uncharacterized protein</fullName>
    </submittedName>
</protein>
<evidence type="ECO:0000313" key="1">
    <source>
        <dbReference type="EMBL" id="KNE27057.1"/>
    </source>
</evidence>
<name>A0AAW3I3F3_9BURK</name>